<dbReference type="EMBL" id="POWF01000002">
    <property type="protein sequence ID" value="PNQ74057.1"/>
    <property type="molecule type" value="Genomic_DNA"/>
</dbReference>
<dbReference type="GO" id="GO:0016740">
    <property type="term" value="F:transferase activity"/>
    <property type="evidence" value="ECO:0007669"/>
    <property type="project" value="UniProtKB-KW"/>
</dbReference>
<accession>A0A2K1E1A9</accession>
<gene>
    <name evidence="1" type="ORF">C1T31_05200</name>
</gene>
<proteinExistence type="predicted"/>
<dbReference type="SUPFAM" id="SSF55729">
    <property type="entry name" value="Acyl-CoA N-acyltransferases (Nat)"/>
    <property type="match status" value="1"/>
</dbReference>
<organism evidence="1 2">
    <name type="scientific">Hanstruepera neustonica</name>
    <dbReference type="NCBI Taxonomy" id="1445657"/>
    <lineage>
        <taxon>Bacteria</taxon>
        <taxon>Pseudomonadati</taxon>
        <taxon>Bacteroidota</taxon>
        <taxon>Flavobacteriia</taxon>
        <taxon>Flavobacteriales</taxon>
        <taxon>Flavobacteriaceae</taxon>
        <taxon>Hanstruepera</taxon>
    </lineage>
</organism>
<name>A0A2K1E1A9_9FLAO</name>
<dbReference type="OrthoDB" id="9808687at2"/>
<reference evidence="1 2" key="1">
    <citation type="submission" date="2018-01" db="EMBL/GenBank/DDBJ databases">
        <title>The draft genome of Hanstruepera neustonica JCM19743.</title>
        <authorList>
            <person name="He R.-H."/>
            <person name="Du Z.-J."/>
        </authorList>
    </citation>
    <scope>NUCLEOTIDE SEQUENCE [LARGE SCALE GENOMIC DNA]</scope>
    <source>
        <strain evidence="1 2">JCM19743</strain>
    </source>
</reference>
<evidence type="ECO:0000313" key="2">
    <source>
        <dbReference type="Proteomes" id="UP000236641"/>
    </source>
</evidence>
<keyword evidence="1" id="KW-0808">Transferase</keyword>
<dbReference type="Proteomes" id="UP000236641">
    <property type="component" value="Unassembled WGS sequence"/>
</dbReference>
<dbReference type="Gene3D" id="3.40.630.30">
    <property type="match status" value="1"/>
</dbReference>
<evidence type="ECO:0000313" key="1">
    <source>
        <dbReference type="EMBL" id="PNQ74057.1"/>
    </source>
</evidence>
<keyword evidence="2" id="KW-1185">Reference proteome</keyword>
<protein>
    <submittedName>
        <fullName evidence="1">GNAT family N-acetyltransferase</fullName>
    </submittedName>
</protein>
<comment type="caution">
    <text evidence="1">The sequence shown here is derived from an EMBL/GenBank/DDBJ whole genome shotgun (WGS) entry which is preliminary data.</text>
</comment>
<sequence>MEYHQDRFDDASLLIFKKDKLIAIFPACKEGSIIYSHKGLTYGGLVVGEKLKFQLILKCLRCVLEYYDEQGFQTLEIKMIPGIYYNYPSDELSYLMKVLDAELFRRDMLSVVKQNTHVRYSKDRRDGLKRARKAGLTIKSDDEFDTFWNEILIPNLKNKHNTEPVHSLEEIKLLKERFPENIVQFNVYEKQKLVAGTTIFITEQVAHSQYISADATKNQTGSLDLLHDFLLQEVFKEKPYFDFGISNENNGLQVNSGLQYWKEGFGARAVTQDFYRLPVSNFKKLDDVLI</sequence>
<dbReference type="InterPro" id="IPR016181">
    <property type="entry name" value="Acyl_CoA_acyltransferase"/>
</dbReference>
<dbReference type="AlphaFoldDB" id="A0A2K1E1A9"/>